<dbReference type="EMBL" id="JANPWB010000006">
    <property type="protein sequence ID" value="KAJ1178233.1"/>
    <property type="molecule type" value="Genomic_DNA"/>
</dbReference>
<evidence type="ECO:0000313" key="2">
    <source>
        <dbReference type="EMBL" id="KAJ1178233.1"/>
    </source>
</evidence>
<evidence type="ECO:0000313" key="3">
    <source>
        <dbReference type="Proteomes" id="UP001066276"/>
    </source>
</evidence>
<reference evidence="2" key="1">
    <citation type="journal article" date="2022" name="bioRxiv">
        <title>Sequencing and chromosome-scale assembly of the giantPleurodeles waltlgenome.</title>
        <authorList>
            <person name="Brown T."/>
            <person name="Elewa A."/>
            <person name="Iarovenko S."/>
            <person name="Subramanian E."/>
            <person name="Araus A.J."/>
            <person name="Petzold A."/>
            <person name="Susuki M."/>
            <person name="Suzuki K.-i.T."/>
            <person name="Hayashi T."/>
            <person name="Toyoda A."/>
            <person name="Oliveira C."/>
            <person name="Osipova E."/>
            <person name="Leigh N.D."/>
            <person name="Simon A."/>
            <person name="Yun M.H."/>
        </authorList>
    </citation>
    <scope>NUCLEOTIDE SEQUENCE</scope>
    <source>
        <strain evidence="2">20211129_DDA</strain>
        <tissue evidence="2">Liver</tissue>
    </source>
</reference>
<accession>A0AAV7TNR0</accession>
<sequence length="291" mass="32384">MVTTTLPFGTPGRRSMVGMAMCGTRISSELGYRRLAGHGLLAEPGHQRNPCRTGTRERSRPVMEPGAEGAAEKAGQTPTDEQDNAKDECKQNEKATWHEEPSAKVTDTTKAWVGGATQGAGVGKLASEYIRPSPGDTHVIAREAGLANLIPLAAKEKIWRKEFIDLFLLLEVRHGGLDLTTCDKKDEDRRERRGPRVERSIENWLWAFLTLACMFVEKFPESAAGLFLHEQRVHATQLKYQGDPWLRSVKRCRRGPIELDTIEGACRLLPSKVEEVYQDVADPAGKTKKPR</sequence>
<feature type="region of interest" description="Disordered" evidence="1">
    <location>
        <begin position="41"/>
        <end position="104"/>
    </location>
</feature>
<gene>
    <name evidence="2" type="ORF">NDU88_003480</name>
</gene>
<feature type="compositionally biased region" description="Basic and acidic residues" evidence="1">
    <location>
        <begin position="83"/>
        <end position="102"/>
    </location>
</feature>
<protein>
    <submittedName>
        <fullName evidence="2">Uncharacterized protein</fullName>
    </submittedName>
</protein>
<proteinExistence type="predicted"/>
<organism evidence="2 3">
    <name type="scientific">Pleurodeles waltl</name>
    <name type="common">Iberian ribbed newt</name>
    <dbReference type="NCBI Taxonomy" id="8319"/>
    <lineage>
        <taxon>Eukaryota</taxon>
        <taxon>Metazoa</taxon>
        <taxon>Chordata</taxon>
        <taxon>Craniata</taxon>
        <taxon>Vertebrata</taxon>
        <taxon>Euteleostomi</taxon>
        <taxon>Amphibia</taxon>
        <taxon>Batrachia</taxon>
        <taxon>Caudata</taxon>
        <taxon>Salamandroidea</taxon>
        <taxon>Salamandridae</taxon>
        <taxon>Pleurodelinae</taxon>
        <taxon>Pleurodeles</taxon>
    </lineage>
</organism>
<dbReference type="Proteomes" id="UP001066276">
    <property type="component" value="Chromosome 3_2"/>
</dbReference>
<feature type="compositionally biased region" description="Low complexity" evidence="1">
    <location>
        <begin position="64"/>
        <end position="75"/>
    </location>
</feature>
<name>A0AAV7TNR0_PLEWA</name>
<comment type="caution">
    <text evidence="2">The sequence shown here is derived from an EMBL/GenBank/DDBJ whole genome shotgun (WGS) entry which is preliminary data.</text>
</comment>
<dbReference type="AlphaFoldDB" id="A0AAV7TNR0"/>
<keyword evidence="3" id="KW-1185">Reference proteome</keyword>
<evidence type="ECO:0000256" key="1">
    <source>
        <dbReference type="SAM" id="MobiDB-lite"/>
    </source>
</evidence>